<dbReference type="PANTHER" id="PTHR47723:SF24">
    <property type="entry name" value="RNASE H TYPE-1 DOMAIN-CONTAINING PROTEIN"/>
    <property type="match status" value="1"/>
</dbReference>
<dbReference type="SUPFAM" id="SSF53098">
    <property type="entry name" value="Ribonuclease H-like"/>
    <property type="match status" value="1"/>
</dbReference>
<reference evidence="3 4" key="1">
    <citation type="journal article" date="2020" name="bioRxiv">
        <title>Sequence and annotation of 42 cannabis genomes reveals extensive copy number variation in cannabinoid synthesis and pathogen resistance genes.</title>
        <authorList>
            <person name="Mckernan K.J."/>
            <person name="Helbert Y."/>
            <person name="Kane L.T."/>
            <person name="Ebling H."/>
            <person name="Zhang L."/>
            <person name="Liu B."/>
            <person name="Eaton Z."/>
            <person name="Mclaughlin S."/>
            <person name="Kingan S."/>
            <person name="Baybayan P."/>
            <person name="Concepcion G."/>
            <person name="Jordan M."/>
            <person name="Riva A."/>
            <person name="Barbazuk W."/>
            <person name="Harkins T."/>
        </authorList>
    </citation>
    <scope>NUCLEOTIDE SEQUENCE [LARGE SCALE GENOMIC DNA]</scope>
    <source>
        <strain evidence="4">cv. Jamaican Lion 4</strain>
        <tissue evidence="3">Leaf</tissue>
    </source>
</reference>
<dbReference type="CDD" id="cd06222">
    <property type="entry name" value="RNase_H_like"/>
    <property type="match status" value="1"/>
</dbReference>
<dbReference type="Proteomes" id="UP000583929">
    <property type="component" value="Unassembled WGS sequence"/>
</dbReference>
<dbReference type="InterPro" id="IPR026960">
    <property type="entry name" value="RVT-Znf"/>
</dbReference>
<accession>A0A7J6EDW6</accession>
<dbReference type="GO" id="GO:0003676">
    <property type="term" value="F:nucleic acid binding"/>
    <property type="evidence" value="ECO:0007669"/>
    <property type="project" value="InterPro"/>
</dbReference>
<organism evidence="3 4">
    <name type="scientific">Cannabis sativa</name>
    <name type="common">Hemp</name>
    <name type="synonym">Marijuana</name>
    <dbReference type="NCBI Taxonomy" id="3483"/>
    <lineage>
        <taxon>Eukaryota</taxon>
        <taxon>Viridiplantae</taxon>
        <taxon>Streptophyta</taxon>
        <taxon>Embryophyta</taxon>
        <taxon>Tracheophyta</taxon>
        <taxon>Spermatophyta</taxon>
        <taxon>Magnoliopsida</taxon>
        <taxon>eudicotyledons</taxon>
        <taxon>Gunneridae</taxon>
        <taxon>Pentapetalae</taxon>
        <taxon>rosids</taxon>
        <taxon>fabids</taxon>
        <taxon>Rosales</taxon>
        <taxon>Cannabaceae</taxon>
        <taxon>Cannabis</taxon>
    </lineage>
</organism>
<feature type="domain" description="RNase H type-1" evidence="1">
    <location>
        <begin position="480"/>
        <end position="601"/>
    </location>
</feature>
<dbReference type="InterPro" id="IPR053151">
    <property type="entry name" value="RNase_H-like"/>
</dbReference>
<dbReference type="InterPro" id="IPR012337">
    <property type="entry name" value="RNaseH-like_sf"/>
</dbReference>
<evidence type="ECO:0000313" key="3">
    <source>
        <dbReference type="EMBL" id="KAF4356524.1"/>
    </source>
</evidence>
<gene>
    <name evidence="3" type="ORF">G4B88_001072</name>
</gene>
<keyword evidence="4" id="KW-1185">Reference proteome</keyword>
<dbReference type="GO" id="GO:0004523">
    <property type="term" value="F:RNA-DNA hybrid ribonuclease activity"/>
    <property type="evidence" value="ECO:0007669"/>
    <property type="project" value="InterPro"/>
</dbReference>
<dbReference type="Gene3D" id="3.30.420.10">
    <property type="entry name" value="Ribonuclease H-like superfamily/Ribonuclease H"/>
    <property type="match status" value="1"/>
</dbReference>
<dbReference type="InterPro" id="IPR044730">
    <property type="entry name" value="RNase_H-like_dom_plant"/>
</dbReference>
<sequence>MLSCEKSQPEGMPNTHEITMDDLLSRTHNLSVLDEDGWEVHDEGRAAVEKLCAIGRLITNRPMSRSLLRTILGRVWGISEKNWGVEIKLTTKEAMFLVFSFKSTQDLNRILTKNPWFLNNGVGINKTGSGGQISSKAINKVVTRPFDSTIIEKSPGDTMDEQKSNSNSAFQNEEMMGKIDINGNLRLAMEACSEGDSGSDDLINDSYGPIVDQDPKISDYGRETPLNYDLNLIDIPISYATGLNEHIQEDSQKKRRKITPKRLKNKGFSSMATVGTQNVNEEGVTINSLLNEDGSWKINEVISWFHYDDVPWILGTIPSIHNSDSITWTLTSNGHYTVASGYKLRFSNPEIIGCSDTSQIKAWWTFIWGSHLTTKLKNFIWRVYNHWIPVKVELCKRGMNINTSCDWCKTQDETLCHALWLYLAVQNIWQQKPNDRYWIPWALEILDNQLRRDLQKPKLQKSQTKNSWQPPPIGKFLINLDASIRPDLSGCGINAIIRDHNGELIVAETRFFPDFLSVMLAETAAIQMGLDLALRWSCRDVLIGVDCQSVVNAIKNREAPHTDWGNIIQQILKTCCNFHTSDFIFSPRSCNKVANSLANWARVNKECNLWTDVMPSCATNSLLADLPKGC</sequence>
<protein>
    <recommendedName>
        <fullName evidence="5">RNase H type-1 domain-containing protein</fullName>
    </recommendedName>
</protein>
<dbReference type="InterPro" id="IPR036397">
    <property type="entry name" value="RNaseH_sf"/>
</dbReference>
<dbReference type="Pfam" id="PF13456">
    <property type="entry name" value="RVT_3"/>
    <property type="match status" value="1"/>
</dbReference>
<dbReference type="PANTHER" id="PTHR47723">
    <property type="entry name" value="OS05G0353850 PROTEIN"/>
    <property type="match status" value="1"/>
</dbReference>
<evidence type="ECO:0008006" key="5">
    <source>
        <dbReference type="Google" id="ProtNLM"/>
    </source>
</evidence>
<dbReference type="Pfam" id="PF13966">
    <property type="entry name" value="zf-RVT"/>
    <property type="match status" value="1"/>
</dbReference>
<proteinExistence type="predicted"/>
<dbReference type="AlphaFoldDB" id="A0A7J6EDW6"/>
<evidence type="ECO:0000259" key="1">
    <source>
        <dbReference type="Pfam" id="PF13456"/>
    </source>
</evidence>
<name>A0A7J6EDW6_CANSA</name>
<comment type="caution">
    <text evidence="3">The sequence shown here is derived from an EMBL/GenBank/DDBJ whole genome shotgun (WGS) entry which is preliminary data.</text>
</comment>
<evidence type="ECO:0000259" key="2">
    <source>
        <dbReference type="Pfam" id="PF13966"/>
    </source>
</evidence>
<dbReference type="EMBL" id="JAATIQ010000428">
    <property type="protein sequence ID" value="KAF4356524.1"/>
    <property type="molecule type" value="Genomic_DNA"/>
</dbReference>
<dbReference type="InterPro" id="IPR002156">
    <property type="entry name" value="RNaseH_domain"/>
</dbReference>
<feature type="domain" description="Reverse transcriptase zinc-binding" evidence="2">
    <location>
        <begin position="352"/>
        <end position="421"/>
    </location>
</feature>
<evidence type="ECO:0000313" key="4">
    <source>
        <dbReference type="Proteomes" id="UP000583929"/>
    </source>
</evidence>